<comment type="caution">
    <text evidence="1">The sequence shown here is derived from an EMBL/GenBank/DDBJ whole genome shotgun (WGS) entry which is preliminary data.</text>
</comment>
<gene>
    <name evidence="1" type="ORF">Kpho01_30970</name>
</gene>
<sequence length="100" mass="10473">MTSYGVVCNGVNYVAGGTSANKGCQTRYGAHAFCQDMRLPSCSTAKSAFVGLSMARPVQDFGPGVPNLDLKGYVPEMASSGNWRTCPATPAPSRPRSGPR</sequence>
<evidence type="ECO:0000313" key="2">
    <source>
        <dbReference type="Proteomes" id="UP001165143"/>
    </source>
</evidence>
<protein>
    <submittedName>
        <fullName evidence="1">Uncharacterized protein</fullName>
    </submittedName>
</protein>
<dbReference type="OrthoDB" id="9814204at2"/>
<dbReference type="EMBL" id="BSRX01000016">
    <property type="protein sequence ID" value="GLW55086.1"/>
    <property type="molecule type" value="Genomic_DNA"/>
</dbReference>
<dbReference type="RefSeq" id="WP_158715146.1">
    <property type="nucleotide sequence ID" value="NZ_BSRX01000016.1"/>
</dbReference>
<accession>A0A9W6PHA0</accession>
<dbReference type="AlphaFoldDB" id="A0A9W6PHA0"/>
<reference evidence="1" key="1">
    <citation type="submission" date="2023-02" db="EMBL/GenBank/DDBJ databases">
        <title>Kitasatospora phosalacinea NBRC 14362.</title>
        <authorList>
            <person name="Ichikawa N."/>
            <person name="Sato H."/>
            <person name="Tonouchi N."/>
        </authorList>
    </citation>
    <scope>NUCLEOTIDE SEQUENCE</scope>
    <source>
        <strain evidence="1">NBRC 14362</strain>
    </source>
</reference>
<proteinExistence type="predicted"/>
<evidence type="ECO:0000313" key="1">
    <source>
        <dbReference type="EMBL" id="GLW55086.1"/>
    </source>
</evidence>
<name>A0A9W6PHA0_9ACTN</name>
<organism evidence="1 2">
    <name type="scientific">Kitasatospora phosalacinea</name>
    <dbReference type="NCBI Taxonomy" id="2065"/>
    <lineage>
        <taxon>Bacteria</taxon>
        <taxon>Bacillati</taxon>
        <taxon>Actinomycetota</taxon>
        <taxon>Actinomycetes</taxon>
        <taxon>Kitasatosporales</taxon>
        <taxon>Streptomycetaceae</taxon>
        <taxon>Kitasatospora</taxon>
    </lineage>
</organism>
<dbReference type="Proteomes" id="UP001165143">
    <property type="component" value="Unassembled WGS sequence"/>
</dbReference>